<dbReference type="AlphaFoldDB" id="A0A1G9AUL9"/>
<evidence type="ECO:0000313" key="1">
    <source>
        <dbReference type="EMBL" id="SDK31059.1"/>
    </source>
</evidence>
<dbReference type="OrthoDB" id="6184102at2"/>
<dbReference type="EMBL" id="FNES01000014">
    <property type="protein sequence ID" value="SDK31059.1"/>
    <property type="molecule type" value="Genomic_DNA"/>
</dbReference>
<proteinExistence type="predicted"/>
<dbReference type="Proteomes" id="UP000198525">
    <property type="component" value="Unassembled WGS sequence"/>
</dbReference>
<evidence type="ECO:0008006" key="3">
    <source>
        <dbReference type="Google" id="ProtNLM"/>
    </source>
</evidence>
<name>A0A1G9AUL9_9GAMM</name>
<organism evidence="1 2">
    <name type="scientific">Billgrantia gudaonensis</name>
    <dbReference type="NCBI Taxonomy" id="376427"/>
    <lineage>
        <taxon>Bacteria</taxon>
        <taxon>Pseudomonadati</taxon>
        <taxon>Pseudomonadota</taxon>
        <taxon>Gammaproteobacteria</taxon>
        <taxon>Oceanospirillales</taxon>
        <taxon>Halomonadaceae</taxon>
        <taxon>Billgrantia</taxon>
    </lineage>
</organism>
<evidence type="ECO:0000313" key="2">
    <source>
        <dbReference type="Proteomes" id="UP000198525"/>
    </source>
</evidence>
<accession>A0A1G9AUL9</accession>
<gene>
    <name evidence="1" type="ORF">SAMN04487954_11498</name>
</gene>
<protein>
    <recommendedName>
        <fullName evidence="3">DUF2188 domain-containing protein</fullName>
    </recommendedName>
</protein>
<reference evidence="1 2" key="1">
    <citation type="submission" date="2016-10" db="EMBL/GenBank/DDBJ databases">
        <authorList>
            <person name="de Groot N.N."/>
        </authorList>
    </citation>
    <scope>NUCLEOTIDE SEQUENCE [LARGE SCALE GENOMIC DNA]</scope>
    <source>
        <strain evidence="1 2">CGMCC 1.6133</strain>
    </source>
</reference>
<keyword evidence="2" id="KW-1185">Reference proteome</keyword>
<sequence length="79" mass="8547">MSKLPTEIRIRRANGDSYAASGGGQRATCSWSPMEAARRCADKLAGENKHRLERLEAQPGDSEAGVLYRFQVVPLGGEA</sequence>
<dbReference type="STRING" id="376427.SAMN04487954_11498"/>
<dbReference type="RefSeq" id="WP_089687942.1">
    <property type="nucleotide sequence ID" value="NZ_FNES01000014.1"/>
</dbReference>